<dbReference type="InterPro" id="IPR004675">
    <property type="entry name" value="AhpD_core"/>
</dbReference>
<proteinExistence type="predicted"/>
<dbReference type="PANTHER" id="PTHR35446">
    <property type="entry name" value="SI:CH211-175M2.5"/>
    <property type="match status" value="1"/>
</dbReference>
<dbReference type="Gene3D" id="1.20.1290.10">
    <property type="entry name" value="AhpD-like"/>
    <property type="match status" value="1"/>
</dbReference>
<accession>A0ABR6Z2M4</accession>
<evidence type="ECO:0000313" key="2">
    <source>
        <dbReference type="EMBL" id="MBC3905998.1"/>
    </source>
</evidence>
<evidence type="ECO:0000313" key="3">
    <source>
        <dbReference type="Proteomes" id="UP000646911"/>
    </source>
</evidence>
<dbReference type="InterPro" id="IPR003779">
    <property type="entry name" value="CMD-like"/>
</dbReference>
<gene>
    <name evidence="2" type="ORF">H8L47_00315</name>
</gene>
<sequence length="181" mass="19410">MLHVQLVNLKETSGTRHAILSDINTAFGNTPNMFRAVANSSAALKSMWSAFAALGNGVIPAKLGEQIAVAIANQNQCEYCLAAHTVLGQKAGASSAEMAAAQSGNSYDAKTDAVLKFVLKVVNQRAQINKEDVEFLRLHGYGDEHIVEIMAHVALNLYTNYINVALAVPVDFPKIKLNTAN</sequence>
<protein>
    <submittedName>
        <fullName evidence="2">Carboxymuconolactone decarboxylase family protein</fullName>
    </submittedName>
</protein>
<feature type="domain" description="Carboxymuconolactone decarboxylase-like" evidence="1">
    <location>
        <begin position="51"/>
        <end position="117"/>
    </location>
</feature>
<comment type="caution">
    <text evidence="2">The sequence shown here is derived from an EMBL/GenBank/DDBJ whole genome shotgun (WGS) entry which is preliminary data.</text>
</comment>
<dbReference type="RefSeq" id="WP_186951257.1">
    <property type="nucleotide sequence ID" value="NZ_JACOFX010000001.1"/>
</dbReference>
<dbReference type="InterPro" id="IPR029032">
    <property type="entry name" value="AhpD-like"/>
</dbReference>
<dbReference type="EMBL" id="JACOFX010000001">
    <property type="protein sequence ID" value="MBC3905998.1"/>
    <property type="molecule type" value="Genomic_DNA"/>
</dbReference>
<reference evidence="2 3" key="1">
    <citation type="submission" date="2020-08" db="EMBL/GenBank/DDBJ databases">
        <title>Novel species isolated from subtropical streams in China.</title>
        <authorList>
            <person name="Lu H."/>
        </authorList>
    </citation>
    <scope>NUCLEOTIDE SEQUENCE [LARGE SCALE GENOMIC DNA]</scope>
    <source>
        <strain evidence="2 3">NL8W</strain>
    </source>
</reference>
<dbReference type="Pfam" id="PF02627">
    <property type="entry name" value="CMD"/>
    <property type="match status" value="1"/>
</dbReference>
<organism evidence="2 3">
    <name type="scientific">Undibacterium umbellatum</name>
    <dbReference type="NCBI Taxonomy" id="2762300"/>
    <lineage>
        <taxon>Bacteria</taxon>
        <taxon>Pseudomonadati</taxon>
        <taxon>Pseudomonadota</taxon>
        <taxon>Betaproteobacteria</taxon>
        <taxon>Burkholderiales</taxon>
        <taxon>Oxalobacteraceae</taxon>
        <taxon>Undibacterium</taxon>
    </lineage>
</organism>
<dbReference type="Proteomes" id="UP000646911">
    <property type="component" value="Unassembled WGS sequence"/>
</dbReference>
<dbReference type="SUPFAM" id="SSF69118">
    <property type="entry name" value="AhpD-like"/>
    <property type="match status" value="1"/>
</dbReference>
<keyword evidence="3" id="KW-1185">Reference proteome</keyword>
<dbReference type="PANTHER" id="PTHR35446:SF3">
    <property type="entry name" value="CMD DOMAIN-CONTAINING PROTEIN"/>
    <property type="match status" value="1"/>
</dbReference>
<evidence type="ECO:0000259" key="1">
    <source>
        <dbReference type="Pfam" id="PF02627"/>
    </source>
</evidence>
<dbReference type="NCBIfam" id="TIGR00778">
    <property type="entry name" value="ahpD_dom"/>
    <property type="match status" value="1"/>
</dbReference>
<name>A0ABR6Z2M4_9BURK</name>